<dbReference type="Proteomes" id="UP000680865">
    <property type="component" value="Unassembled WGS sequence"/>
</dbReference>
<proteinExistence type="predicted"/>
<name>A0A919SAM1_9ACTN</name>
<dbReference type="EMBL" id="BOQP01000003">
    <property type="protein sequence ID" value="GIM67425.1"/>
    <property type="molecule type" value="Genomic_DNA"/>
</dbReference>
<comment type="caution">
    <text evidence="2">The sequence shown here is derived from an EMBL/GenBank/DDBJ whole genome shotgun (WGS) entry which is preliminary data.</text>
</comment>
<sequence>MTDTITDRSGVPILLCAPEGPPITTPQDALDLIGATYAGADTVVLPVERLDPAFFTLSNGTAGEILQKFVNYHVRLVILGNVTNHGNAFRDLVHESNRGRHAWFLPDLEALDARLQLSAT</sequence>
<gene>
    <name evidence="2" type="ORF">Aco04nite_06280</name>
</gene>
<feature type="domain" description="DUF4180" evidence="1">
    <location>
        <begin position="9"/>
        <end position="115"/>
    </location>
</feature>
<dbReference type="AlphaFoldDB" id="A0A919SAM1"/>
<dbReference type="Pfam" id="PF13788">
    <property type="entry name" value="DUF4180"/>
    <property type="match status" value="1"/>
</dbReference>
<keyword evidence="3" id="KW-1185">Reference proteome</keyword>
<organism evidence="2 3">
    <name type="scientific">Winogradskya consettensis</name>
    <dbReference type="NCBI Taxonomy" id="113560"/>
    <lineage>
        <taxon>Bacteria</taxon>
        <taxon>Bacillati</taxon>
        <taxon>Actinomycetota</taxon>
        <taxon>Actinomycetes</taxon>
        <taxon>Micromonosporales</taxon>
        <taxon>Micromonosporaceae</taxon>
        <taxon>Winogradskya</taxon>
    </lineage>
</organism>
<accession>A0A919SAM1</accession>
<evidence type="ECO:0000259" key="1">
    <source>
        <dbReference type="Pfam" id="PF13788"/>
    </source>
</evidence>
<evidence type="ECO:0000313" key="2">
    <source>
        <dbReference type="EMBL" id="GIM67425.1"/>
    </source>
</evidence>
<evidence type="ECO:0000313" key="3">
    <source>
        <dbReference type="Proteomes" id="UP000680865"/>
    </source>
</evidence>
<dbReference type="InterPro" id="IPR025438">
    <property type="entry name" value="DUF4180"/>
</dbReference>
<reference evidence="2" key="1">
    <citation type="submission" date="2021-03" db="EMBL/GenBank/DDBJ databases">
        <title>Whole genome shotgun sequence of Actinoplanes consettensis NBRC 14913.</title>
        <authorList>
            <person name="Komaki H."/>
            <person name="Tamura T."/>
        </authorList>
    </citation>
    <scope>NUCLEOTIDE SEQUENCE</scope>
    <source>
        <strain evidence="2">NBRC 14913</strain>
    </source>
</reference>
<dbReference type="RefSeq" id="WP_212995659.1">
    <property type="nucleotide sequence ID" value="NZ_BAAATW010000009.1"/>
</dbReference>
<protein>
    <recommendedName>
        <fullName evidence="1">DUF4180 domain-containing protein</fullName>
    </recommendedName>
</protein>